<feature type="compositionally biased region" description="Polar residues" evidence="3">
    <location>
        <begin position="167"/>
        <end position="191"/>
    </location>
</feature>
<proteinExistence type="predicted"/>
<feature type="DNA-binding region" description="Fork-head" evidence="2">
    <location>
        <begin position="364"/>
        <end position="449"/>
    </location>
</feature>
<feature type="domain" description="Fork-head" evidence="4">
    <location>
        <begin position="364"/>
        <end position="449"/>
    </location>
</feature>
<evidence type="ECO:0000313" key="6">
    <source>
        <dbReference type="Proteomes" id="UP000779574"/>
    </source>
</evidence>
<evidence type="ECO:0000259" key="4">
    <source>
        <dbReference type="PROSITE" id="PS50039"/>
    </source>
</evidence>
<dbReference type="PROSITE" id="PS50039">
    <property type="entry name" value="FORK_HEAD_3"/>
    <property type="match status" value="1"/>
</dbReference>
<dbReference type="GO" id="GO:0005634">
    <property type="term" value="C:nucleus"/>
    <property type="evidence" value="ECO:0007669"/>
    <property type="project" value="UniProtKB-SubCell"/>
</dbReference>
<reference evidence="5" key="1">
    <citation type="journal article" date="2021" name="J Fungi (Basel)">
        <title>Virulence traits and population genomics of the black yeast Aureobasidium melanogenum.</title>
        <authorList>
            <person name="Cernosa A."/>
            <person name="Sun X."/>
            <person name="Gostincar C."/>
            <person name="Fang C."/>
            <person name="Gunde-Cimerman N."/>
            <person name="Song Z."/>
        </authorList>
    </citation>
    <scope>NUCLEOTIDE SEQUENCE</scope>
    <source>
        <strain evidence="5">EXF-9911</strain>
    </source>
</reference>
<evidence type="ECO:0000256" key="3">
    <source>
        <dbReference type="SAM" id="MobiDB-lite"/>
    </source>
</evidence>
<dbReference type="GO" id="GO:0043565">
    <property type="term" value="F:sequence-specific DNA binding"/>
    <property type="evidence" value="ECO:0007669"/>
    <property type="project" value="InterPro"/>
</dbReference>
<name>A0A9P8EHR3_AURME</name>
<sequence length="462" mass="52033">MPESDDESDIETTSLDPHDSSYNHPPASPVSVDFAQLVFENLTESLSILEENPEEHLSEETDMLVDQVSSPNPQSSIITAFEQADIRQEIESSPNSQEIGEENLFEEFDVPAVRPSSPVSSDHDCIQSATRIMNHATDIHMVPQDAIASPASMRIIICSTVTCPNPPSGNNSKCHSCSDGRSSGKQTQQSCLLGRSSVRKRKPKPSKAFANKKQRPNSNSESVYPEMTGSTLQDHASIGNSQAVSLPGGHPISWKELCYTVMLEAPNHSSNFKQLCNLVRNWLHNTFPSIEFDINDKNMMQSLQVVVKNSPNYEILEQTGKRKKKTPIEVCIRENAIKKVKIVVSCFRAKLARPEYYHNMSRLRPEVSFENLVGMALHALPNKHVAEIEIITWIKQTIPGYQTNHEPNVPVYKDGETWVQRLMGELRDSSFFKMRVLEKGDEEWRFGKGCAEYFGKWDDKLR</sequence>
<protein>
    <recommendedName>
        <fullName evidence="4">Fork-head domain-containing protein</fullName>
    </recommendedName>
</protein>
<dbReference type="Proteomes" id="UP000779574">
    <property type="component" value="Unassembled WGS sequence"/>
</dbReference>
<accession>A0A9P8EHR3</accession>
<dbReference type="GO" id="GO:0003700">
    <property type="term" value="F:DNA-binding transcription factor activity"/>
    <property type="evidence" value="ECO:0007669"/>
    <property type="project" value="InterPro"/>
</dbReference>
<comment type="caution">
    <text evidence="5">The sequence shown here is derived from an EMBL/GenBank/DDBJ whole genome shotgun (WGS) entry which is preliminary data.</text>
</comment>
<dbReference type="InterPro" id="IPR001766">
    <property type="entry name" value="Fork_head_dom"/>
</dbReference>
<gene>
    <name evidence="5" type="ORF">KCU76_g8213</name>
</gene>
<keyword evidence="2" id="KW-0539">Nucleus</keyword>
<evidence type="ECO:0000256" key="1">
    <source>
        <dbReference type="ARBA" id="ARBA00023125"/>
    </source>
</evidence>
<feature type="region of interest" description="Disordered" evidence="3">
    <location>
        <begin position="167"/>
        <end position="233"/>
    </location>
</feature>
<dbReference type="OrthoDB" id="3863584at2759"/>
<comment type="subcellular location">
    <subcellularLocation>
        <location evidence="2">Nucleus</location>
    </subcellularLocation>
</comment>
<dbReference type="AlphaFoldDB" id="A0A9P8EHR3"/>
<feature type="compositionally biased region" description="Polar residues" evidence="3">
    <location>
        <begin position="216"/>
        <end position="233"/>
    </location>
</feature>
<feature type="compositionally biased region" description="Basic residues" evidence="3">
    <location>
        <begin position="197"/>
        <end position="215"/>
    </location>
</feature>
<organism evidence="5 6">
    <name type="scientific">Aureobasidium melanogenum</name>
    <name type="common">Aureobasidium pullulans var. melanogenum</name>
    <dbReference type="NCBI Taxonomy" id="46634"/>
    <lineage>
        <taxon>Eukaryota</taxon>
        <taxon>Fungi</taxon>
        <taxon>Dikarya</taxon>
        <taxon>Ascomycota</taxon>
        <taxon>Pezizomycotina</taxon>
        <taxon>Dothideomycetes</taxon>
        <taxon>Dothideomycetidae</taxon>
        <taxon>Dothideales</taxon>
        <taxon>Saccotheciaceae</taxon>
        <taxon>Aureobasidium</taxon>
    </lineage>
</organism>
<feature type="region of interest" description="Disordered" evidence="3">
    <location>
        <begin position="1"/>
        <end position="29"/>
    </location>
</feature>
<reference evidence="5" key="2">
    <citation type="submission" date="2021-08" db="EMBL/GenBank/DDBJ databases">
        <authorList>
            <person name="Gostincar C."/>
            <person name="Sun X."/>
            <person name="Song Z."/>
            <person name="Gunde-Cimerman N."/>
        </authorList>
    </citation>
    <scope>NUCLEOTIDE SEQUENCE</scope>
    <source>
        <strain evidence="5">EXF-9911</strain>
    </source>
</reference>
<evidence type="ECO:0000256" key="2">
    <source>
        <dbReference type="PROSITE-ProRule" id="PRU00089"/>
    </source>
</evidence>
<keyword evidence="1 2" id="KW-0238">DNA-binding</keyword>
<feature type="compositionally biased region" description="Acidic residues" evidence="3">
    <location>
        <begin position="1"/>
        <end position="10"/>
    </location>
</feature>
<evidence type="ECO:0000313" key="5">
    <source>
        <dbReference type="EMBL" id="KAG9690363.1"/>
    </source>
</evidence>
<feature type="non-terminal residue" evidence="5">
    <location>
        <position position="462"/>
    </location>
</feature>
<dbReference type="EMBL" id="JAHFXF010000312">
    <property type="protein sequence ID" value="KAG9690363.1"/>
    <property type="molecule type" value="Genomic_DNA"/>
</dbReference>